<sequence>MFQTQGSSPSAAPSNSSVNDANVKAKVNVYLNYTDI</sequence>
<organism evidence="1 2">
    <name type="scientific">Mycoplasmopsis synoviae</name>
    <name type="common">Mycoplasma synoviae</name>
    <dbReference type="NCBI Taxonomy" id="2109"/>
    <lineage>
        <taxon>Bacteria</taxon>
        <taxon>Bacillati</taxon>
        <taxon>Mycoplasmatota</taxon>
        <taxon>Mycoplasmoidales</taxon>
        <taxon>Metamycoplasmataceae</taxon>
        <taxon>Mycoplasmopsis</taxon>
    </lineage>
</organism>
<dbReference type="Proteomes" id="UP000259328">
    <property type="component" value="Chromosome"/>
</dbReference>
<protein>
    <submittedName>
        <fullName evidence="1">Uncharacterized protein</fullName>
    </submittedName>
</protein>
<dbReference type="AlphaFoldDB" id="A0A3B0PH97"/>
<dbReference type="EMBL" id="LS991953">
    <property type="protein sequence ID" value="SYV92804.1"/>
    <property type="molecule type" value="Genomic_DNA"/>
</dbReference>
<name>A0A3B0PH97_MYCSY</name>
<proteinExistence type="predicted"/>
<evidence type="ECO:0000313" key="2">
    <source>
        <dbReference type="Proteomes" id="UP000259328"/>
    </source>
</evidence>
<gene>
    <name evidence="1" type="ORF">NCTC10124_00531</name>
</gene>
<evidence type="ECO:0000313" key="1">
    <source>
        <dbReference type="EMBL" id="SYV92804.1"/>
    </source>
</evidence>
<accession>A0A3B0PH97</accession>
<reference evidence="2" key="1">
    <citation type="submission" date="2018-06" db="EMBL/GenBank/DDBJ databases">
        <authorList>
            <consortium name="Pathogen Informatics"/>
        </authorList>
    </citation>
    <scope>NUCLEOTIDE SEQUENCE [LARGE SCALE GENOMIC DNA]</scope>
    <source>
        <strain evidence="2">NCTC10124</strain>
    </source>
</reference>